<dbReference type="Proteomes" id="UP000005090">
    <property type="component" value="Chromosome"/>
</dbReference>
<dbReference type="InterPro" id="IPR036515">
    <property type="entry name" value="Transposase_17_sf"/>
</dbReference>
<evidence type="ECO:0000259" key="1">
    <source>
        <dbReference type="Pfam" id="PF01797"/>
    </source>
</evidence>
<proteinExistence type="predicted"/>
<dbReference type="eggNOG" id="COG1943">
    <property type="taxonomic scope" value="Bacteria"/>
</dbReference>
<keyword evidence="3" id="KW-1185">Reference proteome</keyword>
<dbReference type="Pfam" id="PF01797">
    <property type="entry name" value="Y1_Tnp"/>
    <property type="match status" value="1"/>
</dbReference>
<dbReference type="InterPro" id="IPR002686">
    <property type="entry name" value="Transposase_17"/>
</dbReference>
<evidence type="ECO:0000313" key="2">
    <source>
        <dbReference type="EMBL" id="EIC31124.1"/>
    </source>
</evidence>
<dbReference type="SUPFAM" id="SSF143422">
    <property type="entry name" value="Transposase IS200-like"/>
    <property type="match status" value="1"/>
</dbReference>
<dbReference type="HOGENOM" id="CLU_1813537_0_0_6"/>
<dbReference type="EMBL" id="CM001475">
    <property type="protein sequence ID" value="EIC31124.1"/>
    <property type="molecule type" value="Genomic_DNA"/>
</dbReference>
<dbReference type="GO" id="GO:0003677">
    <property type="term" value="F:DNA binding"/>
    <property type="evidence" value="ECO:0007669"/>
    <property type="project" value="InterPro"/>
</dbReference>
<gene>
    <name evidence="2" type="ORF">Metal_3475</name>
</gene>
<dbReference type="Gene3D" id="3.30.70.1290">
    <property type="entry name" value="Transposase IS200-like"/>
    <property type="match status" value="1"/>
</dbReference>
<organism evidence="2 3">
    <name type="scientific">Methylomicrobium album BG8</name>
    <dbReference type="NCBI Taxonomy" id="686340"/>
    <lineage>
        <taxon>Bacteria</taxon>
        <taxon>Pseudomonadati</taxon>
        <taxon>Pseudomonadota</taxon>
        <taxon>Gammaproteobacteria</taxon>
        <taxon>Methylococcales</taxon>
        <taxon>Methylococcaceae</taxon>
        <taxon>Methylomicrobium</taxon>
    </lineage>
</organism>
<accession>H8GRE5</accession>
<evidence type="ECO:0000313" key="3">
    <source>
        <dbReference type="Proteomes" id="UP000005090"/>
    </source>
</evidence>
<protein>
    <submittedName>
        <fullName evidence="2">Transposase IS200 like protein</fullName>
    </submittedName>
</protein>
<dbReference type="GO" id="GO:0006313">
    <property type="term" value="P:DNA transposition"/>
    <property type="evidence" value="ECO:0007669"/>
    <property type="project" value="InterPro"/>
</dbReference>
<dbReference type="AlphaFoldDB" id="H8GRE5"/>
<name>H8GRE5_METAL</name>
<feature type="domain" description="Transposase IS200-like" evidence="1">
    <location>
        <begin position="15"/>
        <end position="102"/>
    </location>
</feature>
<reference evidence="2 3" key="1">
    <citation type="journal article" date="2013" name="Genome Announc.">
        <title>Genome Sequence of the Obligate Gammaproteobacterial Methanotroph Methylomicrobium album Strain BG8.</title>
        <authorList>
            <person name="Kits K.D."/>
            <person name="Kalyuzhnaya M.G."/>
            <person name="Klotz M.G."/>
            <person name="Jetten M.S."/>
            <person name="Op den Camp H.J."/>
            <person name="Vuilleumier S."/>
            <person name="Bringel F."/>
            <person name="Dispirito A.A."/>
            <person name="Murrell J.C."/>
            <person name="Bruce D."/>
            <person name="Cheng J.F."/>
            <person name="Copeland A."/>
            <person name="Goodwin L."/>
            <person name="Hauser L."/>
            <person name="Lajus A."/>
            <person name="Land M.L."/>
            <person name="Lapidus A."/>
            <person name="Lucas S."/>
            <person name="Medigue C."/>
            <person name="Pitluck S."/>
            <person name="Woyke T."/>
            <person name="Zeytun A."/>
            <person name="Stein L.Y."/>
        </authorList>
    </citation>
    <scope>NUCLEOTIDE SEQUENCE [LARGE SCALE GENOMIC DNA]</scope>
    <source>
        <strain evidence="2 3">BG8</strain>
    </source>
</reference>
<dbReference type="GO" id="GO:0004803">
    <property type="term" value="F:transposase activity"/>
    <property type="evidence" value="ECO:0007669"/>
    <property type="project" value="InterPro"/>
</dbReference>
<sequence>MNRYRNIPGRVHGGYQLVWVPKRRMKVVFIGGNLRRYLGHFLNESAKQKSIFIVEGNVFNDPNKRYCSGSEKHAHPRMVGYLKGHGTLEISQNFKRTQKPGHEKSYSIDRYSVIGSANRLSDKEYFDDYEAEEFYFAKSGWM</sequence>